<keyword evidence="3" id="KW-1185">Reference proteome</keyword>
<dbReference type="OrthoDB" id="7871009at2759"/>
<dbReference type="KEGG" id="dhe:115482957"/>
<feature type="region of interest" description="Disordered" evidence="1">
    <location>
        <begin position="67"/>
        <end position="86"/>
    </location>
</feature>
<dbReference type="OMA" id="CSCTDAK"/>
<sequence>METYLVLVALLLLTCSCTDASPQDLESSMLLAAAQLKQLVESGAAARNEHSIEVLGQKMGGATSFGFGDALRPGAGRRRRRTARWQTQLTLMPRPELSKINA</sequence>
<name>A0A6J2ST43_DROHY</name>
<dbReference type="AlphaFoldDB" id="A0A6J2ST43"/>
<dbReference type="RefSeq" id="XP_030079310.1">
    <property type="nucleotide sequence ID" value="XM_030223450.1"/>
</dbReference>
<organism evidence="3 4">
    <name type="scientific">Drosophila hydei</name>
    <name type="common">Fruit fly</name>
    <dbReference type="NCBI Taxonomy" id="7224"/>
    <lineage>
        <taxon>Eukaryota</taxon>
        <taxon>Metazoa</taxon>
        <taxon>Ecdysozoa</taxon>
        <taxon>Arthropoda</taxon>
        <taxon>Hexapoda</taxon>
        <taxon>Insecta</taxon>
        <taxon>Pterygota</taxon>
        <taxon>Neoptera</taxon>
        <taxon>Endopterygota</taxon>
        <taxon>Diptera</taxon>
        <taxon>Brachycera</taxon>
        <taxon>Muscomorpha</taxon>
        <taxon>Ephydroidea</taxon>
        <taxon>Drosophilidae</taxon>
        <taxon>Drosophila</taxon>
    </lineage>
</organism>
<evidence type="ECO:0000256" key="1">
    <source>
        <dbReference type="SAM" id="MobiDB-lite"/>
    </source>
</evidence>
<evidence type="ECO:0000256" key="2">
    <source>
        <dbReference type="SAM" id="SignalP"/>
    </source>
</evidence>
<protein>
    <submittedName>
        <fullName evidence="4">Uncharacterized protein LOC115482957</fullName>
    </submittedName>
</protein>
<accession>A0A6J2ST43</accession>
<proteinExistence type="predicted"/>
<keyword evidence="2" id="KW-0732">Signal</keyword>
<evidence type="ECO:0000313" key="3">
    <source>
        <dbReference type="Proteomes" id="UP000504633"/>
    </source>
</evidence>
<feature type="signal peptide" evidence="2">
    <location>
        <begin position="1"/>
        <end position="20"/>
    </location>
</feature>
<feature type="chain" id="PRO_5026802682" evidence="2">
    <location>
        <begin position="21"/>
        <end position="102"/>
    </location>
</feature>
<dbReference type="GeneID" id="115482957"/>
<gene>
    <name evidence="4" type="primary">LOC115482957</name>
</gene>
<reference evidence="4" key="1">
    <citation type="submission" date="2025-08" db="UniProtKB">
        <authorList>
            <consortium name="RefSeq"/>
        </authorList>
    </citation>
    <scope>IDENTIFICATION</scope>
    <source>
        <strain evidence="4">15085-1641.00</strain>
        <tissue evidence="4">Whole body</tissue>
    </source>
</reference>
<dbReference type="Proteomes" id="UP000504633">
    <property type="component" value="Unplaced"/>
</dbReference>
<evidence type="ECO:0000313" key="4">
    <source>
        <dbReference type="RefSeq" id="XP_030079310.1"/>
    </source>
</evidence>